<dbReference type="SUPFAM" id="SSF48452">
    <property type="entry name" value="TPR-like"/>
    <property type="match status" value="3"/>
</dbReference>
<dbReference type="Proteomes" id="UP000182486">
    <property type="component" value="Unassembled WGS sequence"/>
</dbReference>
<keyword evidence="4" id="KW-0804">Transcription</keyword>
<dbReference type="InterPro" id="IPR011990">
    <property type="entry name" value="TPR-like_helical_dom_sf"/>
</dbReference>
<evidence type="ECO:0000259" key="8">
    <source>
        <dbReference type="PROSITE" id="PS51755"/>
    </source>
</evidence>
<keyword evidence="10" id="KW-1185">Reference proteome</keyword>
<protein>
    <submittedName>
        <fullName evidence="9">AfsR family transcriptional regulator</fullName>
    </submittedName>
</protein>
<dbReference type="InterPro" id="IPR036388">
    <property type="entry name" value="WH-like_DNA-bd_sf"/>
</dbReference>
<dbReference type="RefSeq" id="WP_071808478.1">
    <property type="nucleotide sequence ID" value="NZ_MEIA01000441.1"/>
</dbReference>
<feature type="DNA-binding region" description="OmpR/PhoB-type" evidence="6">
    <location>
        <begin position="1"/>
        <end position="97"/>
    </location>
</feature>
<evidence type="ECO:0000256" key="4">
    <source>
        <dbReference type="ARBA" id="ARBA00023163"/>
    </source>
</evidence>
<dbReference type="CDD" id="cd15831">
    <property type="entry name" value="BTAD"/>
    <property type="match status" value="1"/>
</dbReference>
<organism evidence="9 10">
    <name type="scientific">Couchioplanes caeruleus subsp. caeruleus</name>
    <dbReference type="NCBI Taxonomy" id="56427"/>
    <lineage>
        <taxon>Bacteria</taxon>
        <taxon>Bacillati</taxon>
        <taxon>Actinomycetota</taxon>
        <taxon>Actinomycetes</taxon>
        <taxon>Micromonosporales</taxon>
        <taxon>Micromonosporaceae</taxon>
        <taxon>Couchioplanes</taxon>
    </lineage>
</organism>
<feature type="domain" description="OmpR/PhoB-type" evidence="8">
    <location>
        <begin position="1"/>
        <end position="97"/>
    </location>
</feature>
<comment type="caution">
    <text evidence="9">The sequence shown here is derived from an EMBL/GenBank/DDBJ whole genome shotgun (WGS) entry which is preliminary data.</text>
</comment>
<dbReference type="Pfam" id="PF03704">
    <property type="entry name" value="BTAD"/>
    <property type="match status" value="1"/>
</dbReference>
<dbReference type="SMART" id="SM00862">
    <property type="entry name" value="Trans_reg_C"/>
    <property type="match status" value="1"/>
</dbReference>
<dbReference type="InterPro" id="IPR002182">
    <property type="entry name" value="NB-ARC"/>
</dbReference>
<evidence type="ECO:0000256" key="1">
    <source>
        <dbReference type="ARBA" id="ARBA00005820"/>
    </source>
</evidence>
<dbReference type="Pfam" id="PF00931">
    <property type="entry name" value="NB-ARC"/>
    <property type="match status" value="1"/>
</dbReference>
<dbReference type="AlphaFoldDB" id="A0A1K0FDV4"/>
<dbReference type="InterPro" id="IPR001867">
    <property type="entry name" value="OmpR/PhoB-type_DNA-bd"/>
</dbReference>
<dbReference type="InterPro" id="IPR051677">
    <property type="entry name" value="AfsR-DnrI-RedD_regulator"/>
</dbReference>
<dbReference type="SUPFAM" id="SSF46894">
    <property type="entry name" value="C-terminal effector domain of the bipartite response regulators"/>
    <property type="match status" value="1"/>
</dbReference>
<evidence type="ECO:0000313" key="9">
    <source>
        <dbReference type="EMBL" id="OJF11001.1"/>
    </source>
</evidence>
<dbReference type="PANTHER" id="PTHR35807:SF1">
    <property type="entry name" value="TRANSCRIPTIONAL REGULATOR REDD"/>
    <property type="match status" value="1"/>
</dbReference>
<dbReference type="Pfam" id="PF13424">
    <property type="entry name" value="TPR_12"/>
    <property type="match status" value="2"/>
</dbReference>
<accession>A0A1K0FDV4</accession>
<dbReference type="GO" id="GO:0003677">
    <property type="term" value="F:DNA binding"/>
    <property type="evidence" value="ECO:0007669"/>
    <property type="project" value="UniProtKB-UniRule"/>
</dbReference>
<dbReference type="PROSITE" id="PS51755">
    <property type="entry name" value="OMPR_PHOB"/>
    <property type="match status" value="1"/>
</dbReference>
<keyword evidence="3 6" id="KW-0238">DNA-binding</keyword>
<dbReference type="GO" id="GO:0006355">
    <property type="term" value="P:regulation of DNA-templated transcription"/>
    <property type="evidence" value="ECO:0007669"/>
    <property type="project" value="InterPro"/>
</dbReference>
<evidence type="ECO:0000256" key="3">
    <source>
        <dbReference type="ARBA" id="ARBA00023125"/>
    </source>
</evidence>
<dbReference type="PANTHER" id="PTHR35807">
    <property type="entry name" value="TRANSCRIPTIONAL REGULATOR REDD-RELATED"/>
    <property type="match status" value="1"/>
</dbReference>
<dbReference type="GO" id="GO:0043531">
    <property type="term" value="F:ADP binding"/>
    <property type="evidence" value="ECO:0007669"/>
    <property type="project" value="InterPro"/>
</dbReference>
<feature type="compositionally biased region" description="Basic and acidic residues" evidence="7">
    <location>
        <begin position="944"/>
        <end position="957"/>
    </location>
</feature>
<sequence>MKFCVLGPVRAWRGDTELDLGPPKQRALLALLLVHAGRPVSFDEILGTLWGESPPDTAVNVVHRHIGALRRLFEPDLPARGTSRWLIRSSGGYRLDVDPQSIDLSRFRSLRQEAARLAELDRRGEAAGKLLEALSLWHGPTAAGISPEIRSQQTFTTVDGERLSALKSAAEWVPAAEPAVAEGVLAALRQAALEHPLDEVLQARLMLVLAATGNQAEALEVYRSVRDALAGDLGLDPGPDLRAAQQQVLRLMTPTPQTAASPAEEQRAAAPRLAQLPADLAVFAGRRHELDQFRTLLSESAEARPASMVTIGGMAGVGKTTLAVHWAHQVAHLFPDGQLYADLRGFHPSGVVTSPAEAMLSFLDALGVPPHRVPPSLESQAALFRSLLAGRRMLIVLDNARDSEHVRSLLPGAPGCLTIVTSRHQLYDLVAAQGATAVTLDLMPHAEARELLSRRIGAARVGLEPRAAADIIELSGRLPLILAMVSARAAMNRGFSLHSIADELSASHGSLDAFSGESPRSDARSVFAWSYRTLTPAAARLFRLMGLHPGPDCSLAAAACLTRQTAAQLRPQLTELLRAHLIVETVPGRFGCHDLLRAYAGELAQQPESAEETARARCRLYDHYLHSAHAASSVLFPGRERLELEPPVVGADPVTVLDQPAAVAWLDTELAVLIAAIEQDARHGSGRRSWQLATALELYLDRIGSWQVQWDVQSTAAEAAERIGDRHGEACTQRSLGFVNGRLRRWAEADLHLNRALELFAEIGDRDGEARAHRLSAILANQRKRHHEALDHYRIASELYRSSGWASGQASVHNEVGWTHILLGEYAEAVVRCRQAIEGHREIGDRNGQAAAWDSLGYAQHHMGEYDDALSSFGHAARLYRLTCDRYLEADTLVHIGDAQLAAGRDGPAAQAWRQALEILDGIGHPDADPVRDKVRSLGARSGSDAERSSEFRHSFG</sequence>
<dbReference type="Gene3D" id="1.25.40.10">
    <property type="entry name" value="Tetratricopeptide repeat domain"/>
    <property type="match status" value="2"/>
</dbReference>
<evidence type="ECO:0000256" key="6">
    <source>
        <dbReference type="PROSITE-ProRule" id="PRU01091"/>
    </source>
</evidence>
<reference evidence="9 10" key="1">
    <citation type="submission" date="2016-09" db="EMBL/GenBank/DDBJ databases">
        <title>Couchioplanes caeruleus draft genome sequence.</title>
        <authorList>
            <person name="Sheehan J."/>
            <person name="Caffrey P."/>
        </authorList>
    </citation>
    <scope>NUCLEOTIDE SEQUENCE [LARGE SCALE GENOMIC DNA]</scope>
    <source>
        <strain evidence="9 10">DSM 43634</strain>
    </source>
</reference>
<keyword evidence="2" id="KW-0805">Transcription regulation</keyword>
<evidence type="ECO:0000313" key="10">
    <source>
        <dbReference type="Proteomes" id="UP000182486"/>
    </source>
</evidence>
<dbReference type="PROSITE" id="PS50005">
    <property type="entry name" value="TPR"/>
    <property type="match status" value="1"/>
</dbReference>
<dbReference type="InterPro" id="IPR019734">
    <property type="entry name" value="TPR_rpt"/>
</dbReference>
<dbReference type="SUPFAM" id="SSF52540">
    <property type="entry name" value="P-loop containing nucleoside triphosphate hydrolases"/>
    <property type="match status" value="1"/>
</dbReference>
<proteinExistence type="inferred from homology"/>
<dbReference type="InterPro" id="IPR005158">
    <property type="entry name" value="BTAD"/>
</dbReference>
<dbReference type="InterPro" id="IPR027417">
    <property type="entry name" value="P-loop_NTPase"/>
</dbReference>
<dbReference type="PRINTS" id="PR00364">
    <property type="entry name" value="DISEASERSIST"/>
</dbReference>
<evidence type="ECO:0000256" key="7">
    <source>
        <dbReference type="SAM" id="MobiDB-lite"/>
    </source>
</evidence>
<evidence type="ECO:0000256" key="2">
    <source>
        <dbReference type="ARBA" id="ARBA00023015"/>
    </source>
</evidence>
<dbReference type="Gene3D" id="3.40.50.300">
    <property type="entry name" value="P-loop containing nucleotide triphosphate hydrolases"/>
    <property type="match status" value="1"/>
</dbReference>
<dbReference type="Pfam" id="PF00486">
    <property type="entry name" value="Trans_reg_C"/>
    <property type="match status" value="1"/>
</dbReference>
<keyword evidence="5" id="KW-0802">TPR repeat</keyword>
<name>A0A1K0FDV4_9ACTN</name>
<dbReference type="InterPro" id="IPR016032">
    <property type="entry name" value="Sig_transdc_resp-reg_C-effctor"/>
</dbReference>
<evidence type="ECO:0000256" key="5">
    <source>
        <dbReference type="PROSITE-ProRule" id="PRU00339"/>
    </source>
</evidence>
<feature type="region of interest" description="Disordered" evidence="7">
    <location>
        <begin position="928"/>
        <end position="957"/>
    </location>
</feature>
<gene>
    <name evidence="9" type="ORF">BG844_28895</name>
</gene>
<dbReference type="EMBL" id="MEIA01000441">
    <property type="protein sequence ID" value="OJF11001.1"/>
    <property type="molecule type" value="Genomic_DNA"/>
</dbReference>
<dbReference type="GO" id="GO:0000160">
    <property type="term" value="P:phosphorelay signal transduction system"/>
    <property type="evidence" value="ECO:0007669"/>
    <property type="project" value="InterPro"/>
</dbReference>
<dbReference type="SMART" id="SM00028">
    <property type="entry name" value="TPR"/>
    <property type="match status" value="5"/>
</dbReference>
<comment type="similarity">
    <text evidence="1">Belongs to the AfsR/DnrI/RedD regulatory family.</text>
</comment>
<feature type="repeat" description="TPR" evidence="5">
    <location>
        <begin position="850"/>
        <end position="883"/>
    </location>
</feature>
<dbReference type="SMART" id="SM01043">
    <property type="entry name" value="BTAD"/>
    <property type="match status" value="1"/>
</dbReference>
<dbReference type="Gene3D" id="1.10.10.10">
    <property type="entry name" value="Winged helix-like DNA-binding domain superfamily/Winged helix DNA-binding domain"/>
    <property type="match status" value="1"/>
</dbReference>